<comment type="caution">
    <text evidence="1">The sequence shown here is derived from an EMBL/GenBank/DDBJ whole genome shotgun (WGS) entry which is preliminary data.</text>
</comment>
<organism evidence="1 2">
    <name type="scientific">Methanobacterium formicicum (strain DSM 3637 / PP1)</name>
    <dbReference type="NCBI Taxonomy" id="1204725"/>
    <lineage>
        <taxon>Archaea</taxon>
        <taxon>Methanobacteriati</taxon>
        <taxon>Methanobacteriota</taxon>
        <taxon>Methanomada group</taxon>
        <taxon>Methanobacteria</taxon>
        <taxon>Methanobacteriales</taxon>
        <taxon>Methanobacteriaceae</taxon>
        <taxon>Methanobacterium</taxon>
    </lineage>
</organism>
<dbReference type="AlphaFoldDB" id="K2RQB2"/>
<dbReference type="RefSeq" id="WP_004031683.1">
    <property type="nucleotide sequence ID" value="NZ_AMPO01000011.1"/>
</dbReference>
<accession>K2RQB2</accession>
<evidence type="ECO:0000313" key="1">
    <source>
        <dbReference type="EMBL" id="EKF84925.1"/>
    </source>
</evidence>
<dbReference type="Proteomes" id="UP000007360">
    <property type="component" value="Unassembled WGS sequence"/>
</dbReference>
<dbReference type="PATRIC" id="fig|1204725.3.peg.2216"/>
<keyword evidence="2" id="KW-1185">Reference proteome</keyword>
<dbReference type="EMBL" id="AMPO01000011">
    <property type="protein sequence ID" value="EKF84925.1"/>
    <property type="molecule type" value="Genomic_DNA"/>
</dbReference>
<proteinExistence type="predicted"/>
<reference evidence="1 2" key="1">
    <citation type="journal article" date="2012" name="J. Bacteriol.">
        <title>Draft genome sequence of Methanobacterium formicicum DSM 3637, an archaebacterium isolated from the methane producer amoeba Pelomyxa palustris.</title>
        <authorList>
            <person name="Gutierrez G."/>
        </authorList>
    </citation>
    <scope>NUCLEOTIDE SEQUENCE [LARGE SCALE GENOMIC DNA]</scope>
    <source>
        <strain evidence="2">DSM 3637 / PP1</strain>
    </source>
</reference>
<gene>
    <name evidence="1" type="ORF">A994_11027</name>
</gene>
<protein>
    <submittedName>
        <fullName evidence="1">Uncharacterized protein</fullName>
    </submittedName>
</protein>
<name>K2RQB2_METFP</name>
<sequence length="165" mass="18631">MNKIDLQELYYLLMSSWIYSIEKTRDELLGDNIAYTRRLGWNATKFVMDHLENSCGFRVDTEGKTPVELMKSIVECLEDAGFIQKGTVTVKDQGNRKLSISVTKCRADACKDLIKKGVAPHVCLRSIILANFLENLTQEQFSYHLDADPEGQPKGICTSYLCDVG</sequence>
<evidence type="ECO:0000313" key="2">
    <source>
        <dbReference type="Proteomes" id="UP000007360"/>
    </source>
</evidence>